<keyword evidence="8" id="KW-0675">Receptor</keyword>
<dbReference type="GO" id="GO:0015276">
    <property type="term" value="F:ligand-gated monoatomic ion channel activity"/>
    <property type="evidence" value="ECO:0007669"/>
    <property type="project" value="InterPro"/>
</dbReference>
<dbReference type="OrthoDB" id="6506757at2759"/>
<name>A0A8X6QQH6_NEPPI</name>
<protein>
    <recommendedName>
        <fullName evidence="14">Ionotropic glutamate receptor L-glutamate and glycine-binding domain-containing protein</fullName>
    </recommendedName>
</protein>
<comment type="caution">
    <text evidence="15">The sequence shown here is derived from an EMBL/GenBank/DDBJ whole genome shotgun (WGS) entry which is preliminary data.</text>
</comment>
<evidence type="ECO:0000313" key="15">
    <source>
        <dbReference type="EMBL" id="GFU31341.1"/>
    </source>
</evidence>
<dbReference type="Gene3D" id="3.40.190.10">
    <property type="entry name" value="Periplasmic binding protein-like II"/>
    <property type="match status" value="1"/>
</dbReference>
<organism evidence="15 16">
    <name type="scientific">Nephila pilipes</name>
    <name type="common">Giant wood spider</name>
    <name type="synonym">Nephila maculata</name>
    <dbReference type="NCBI Taxonomy" id="299642"/>
    <lineage>
        <taxon>Eukaryota</taxon>
        <taxon>Metazoa</taxon>
        <taxon>Ecdysozoa</taxon>
        <taxon>Arthropoda</taxon>
        <taxon>Chelicerata</taxon>
        <taxon>Arachnida</taxon>
        <taxon>Araneae</taxon>
        <taxon>Araneomorphae</taxon>
        <taxon>Entelegynae</taxon>
        <taxon>Araneoidea</taxon>
        <taxon>Nephilidae</taxon>
        <taxon>Nephila</taxon>
    </lineage>
</organism>
<evidence type="ECO:0000256" key="4">
    <source>
        <dbReference type="ARBA" id="ARBA00022692"/>
    </source>
</evidence>
<keyword evidence="11" id="KW-0407">Ion channel</keyword>
<evidence type="ECO:0000256" key="12">
    <source>
        <dbReference type="PIRSR" id="PIRSR601508-1"/>
    </source>
</evidence>
<dbReference type="SUPFAM" id="SSF53850">
    <property type="entry name" value="Periplasmic binding protein-like II"/>
    <property type="match status" value="1"/>
</dbReference>
<keyword evidence="9" id="KW-0325">Glycoprotein</keyword>
<dbReference type="GO" id="GO:0005886">
    <property type="term" value="C:plasma membrane"/>
    <property type="evidence" value="ECO:0007669"/>
    <property type="project" value="UniProtKB-SubCell"/>
</dbReference>
<dbReference type="InterPro" id="IPR052192">
    <property type="entry name" value="Insect_Ionotropic_Sensory_Rcpt"/>
</dbReference>
<evidence type="ECO:0000256" key="10">
    <source>
        <dbReference type="ARBA" id="ARBA00023286"/>
    </source>
</evidence>
<keyword evidence="10" id="KW-1071">Ligand-gated ion channel</keyword>
<evidence type="ECO:0000256" key="3">
    <source>
        <dbReference type="ARBA" id="ARBA00022475"/>
    </source>
</evidence>
<feature type="domain" description="Ionotropic glutamate receptor L-glutamate and glycine-binding" evidence="14">
    <location>
        <begin position="7"/>
        <end position="109"/>
    </location>
</feature>
<proteinExistence type="predicted"/>
<evidence type="ECO:0000256" key="9">
    <source>
        <dbReference type="ARBA" id="ARBA00023180"/>
    </source>
</evidence>
<evidence type="ECO:0000256" key="13">
    <source>
        <dbReference type="SAM" id="Phobius"/>
    </source>
</evidence>
<gene>
    <name evidence="15" type="primary">AVEN_206329_1</name>
    <name evidence="15" type="ORF">NPIL_446771</name>
</gene>
<feature type="binding site" evidence="12">
    <location>
        <position position="93"/>
    </location>
    <ligand>
        <name>L-glutamate</name>
        <dbReference type="ChEBI" id="CHEBI:29985"/>
    </ligand>
</feature>
<feature type="transmembrane region" description="Helical" evidence="13">
    <location>
        <begin position="130"/>
        <end position="151"/>
    </location>
</feature>
<keyword evidence="4 13" id="KW-0812">Transmembrane</keyword>
<dbReference type="EMBL" id="BMAW01082933">
    <property type="protein sequence ID" value="GFU31341.1"/>
    <property type="molecule type" value="Genomic_DNA"/>
</dbReference>
<keyword evidence="7 13" id="KW-0472">Membrane</keyword>
<reference evidence="15" key="1">
    <citation type="submission" date="2020-08" db="EMBL/GenBank/DDBJ databases">
        <title>Multicomponent nature underlies the extraordinary mechanical properties of spider dragline silk.</title>
        <authorList>
            <person name="Kono N."/>
            <person name="Nakamura H."/>
            <person name="Mori M."/>
            <person name="Yoshida Y."/>
            <person name="Ohtoshi R."/>
            <person name="Malay A.D."/>
            <person name="Moran D.A.P."/>
            <person name="Tomita M."/>
            <person name="Numata K."/>
            <person name="Arakawa K."/>
        </authorList>
    </citation>
    <scope>NUCLEOTIDE SEQUENCE</scope>
</reference>
<sequence length="401" mass="45349">MDCPSVLKIATVESPFLMEIVQNKIGGIKLMGIEGKVLQIFLEILNIPFELVIAEDSEWGRSLSNGSWTGMIGKVHKGEADIAINTLAMNEERLKVIDFSNSYAVDEITFGVLKPGAYPNSLVFIYPFDINVWIAIIFVLFLAPLLFRFLMNAANSYTEIMFQLWALVLRQSANFNCDTYRNVILFLSWTFFATIVSFGYSANISSFLMVPLEMPIPRDFKELSEVVKSGSVGCIAPKGSFAIHFLATSDKEYLRNLAQTITRNEWYISDESSAGDAAIMTDRNLLKLKAGQEEWKNYYMSDDSVLTFITGIVMKKNFCYKEKLNKIISRFSSAGLYEKIVQDESFRLFIRDSKNIHKTLAEIPLSLTDFSSAFIILSVGLSLAMVSFIFEIIYHNRCVKS</sequence>
<dbReference type="InterPro" id="IPR019594">
    <property type="entry name" value="Glu/Gly-bd"/>
</dbReference>
<evidence type="ECO:0000256" key="7">
    <source>
        <dbReference type="ARBA" id="ARBA00023136"/>
    </source>
</evidence>
<evidence type="ECO:0000256" key="8">
    <source>
        <dbReference type="ARBA" id="ARBA00023170"/>
    </source>
</evidence>
<evidence type="ECO:0000256" key="2">
    <source>
        <dbReference type="ARBA" id="ARBA00022448"/>
    </source>
</evidence>
<dbReference type="AlphaFoldDB" id="A0A8X6QQH6"/>
<accession>A0A8X6QQH6</accession>
<dbReference type="Pfam" id="PF10613">
    <property type="entry name" value="Lig_chan-Glu_bd"/>
    <property type="match status" value="1"/>
</dbReference>
<keyword evidence="3" id="KW-1003">Cell membrane</keyword>
<evidence type="ECO:0000313" key="16">
    <source>
        <dbReference type="Proteomes" id="UP000887013"/>
    </source>
</evidence>
<feature type="transmembrane region" description="Helical" evidence="13">
    <location>
        <begin position="183"/>
        <end position="202"/>
    </location>
</feature>
<evidence type="ECO:0000256" key="11">
    <source>
        <dbReference type="ARBA" id="ARBA00023303"/>
    </source>
</evidence>
<evidence type="ECO:0000256" key="1">
    <source>
        <dbReference type="ARBA" id="ARBA00004651"/>
    </source>
</evidence>
<dbReference type="Gene3D" id="1.10.287.70">
    <property type="match status" value="1"/>
</dbReference>
<evidence type="ECO:0000256" key="6">
    <source>
        <dbReference type="ARBA" id="ARBA00023065"/>
    </source>
</evidence>
<dbReference type="PANTHER" id="PTHR42643:SF38">
    <property type="entry name" value="IONOTROPIC RECEPTOR 100A"/>
    <property type="match status" value="1"/>
</dbReference>
<evidence type="ECO:0000256" key="5">
    <source>
        <dbReference type="ARBA" id="ARBA00022989"/>
    </source>
</evidence>
<dbReference type="Proteomes" id="UP000887013">
    <property type="component" value="Unassembled WGS sequence"/>
</dbReference>
<keyword evidence="16" id="KW-1185">Reference proteome</keyword>
<dbReference type="PANTHER" id="PTHR42643">
    <property type="entry name" value="IONOTROPIC RECEPTOR 20A-RELATED"/>
    <property type="match status" value="1"/>
</dbReference>
<dbReference type="PRINTS" id="PR00177">
    <property type="entry name" value="NMDARECEPTOR"/>
</dbReference>
<evidence type="ECO:0000259" key="14">
    <source>
        <dbReference type="Pfam" id="PF10613"/>
    </source>
</evidence>
<comment type="subcellular location">
    <subcellularLocation>
        <location evidence="1">Cell membrane</location>
        <topology evidence="1">Multi-pass membrane protein</topology>
    </subcellularLocation>
</comment>
<dbReference type="GO" id="GO:0038023">
    <property type="term" value="F:signaling receptor activity"/>
    <property type="evidence" value="ECO:0007669"/>
    <property type="project" value="InterPro"/>
</dbReference>
<dbReference type="InterPro" id="IPR001508">
    <property type="entry name" value="Iono_Glu_rcpt_met"/>
</dbReference>
<keyword evidence="2" id="KW-0813">Transport</keyword>
<keyword evidence="5 13" id="KW-1133">Transmembrane helix</keyword>
<keyword evidence="6" id="KW-0406">Ion transport</keyword>
<feature type="transmembrane region" description="Helical" evidence="13">
    <location>
        <begin position="373"/>
        <end position="394"/>
    </location>
</feature>